<keyword evidence="3" id="KW-1185">Reference proteome</keyword>
<dbReference type="AlphaFoldDB" id="A0A3P7NIR4"/>
<evidence type="ECO:0000313" key="3">
    <source>
        <dbReference type="Proteomes" id="UP000281553"/>
    </source>
</evidence>
<dbReference type="Proteomes" id="UP000281553">
    <property type="component" value="Unassembled WGS sequence"/>
</dbReference>
<dbReference type="EMBL" id="UYRU01105213">
    <property type="protein sequence ID" value="VDN42635.1"/>
    <property type="molecule type" value="Genomic_DNA"/>
</dbReference>
<organism evidence="2 3">
    <name type="scientific">Dibothriocephalus latus</name>
    <name type="common">Fish tapeworm</name>
    <name type="synonym">Diphyllobothrium latum</name>
    <dbReference type="NCBI Taxonomy" id="60516"/>
    <lineage>
        <taxon>Eukaryota</taxon>
        <taxon>Metazoa</taxon>
        <taxon>Spiralia</taxon>
        <taxon>Lophotrochozoa</taxon>
        <taxon>Platyhelminthes</taxon>
        <taxon>Cestoda</taxon>
        <taxon>Eucestoda</taxon>
        <taxon>Diphyllobothriidea</taxon>
        <taxon>Diphyllobothriidae</taxon>
        <taxon>Dibothriocephalus</taxon>
    </lineage>
</organism>
<gene>
    <name evidence="2" type="ORF">DILT_LOCUS18875</name>
</gene>
<proteinExistence type="predicted"/>
<dbReference type="OrthoDB" id="6286998at2759"/>
<evidence type="ECO:0000313" key="2">
    <source>
        <dbReference type="EMBL" id="VDN42635.1"/>
    </source>
</evidence>
<accession>A0A3P7NIR4</accession>
<name>A0A3P7NIR4_DIBLA</name>
<feature type="compositionally biased region" description="Low complexity" evidence="1">
    <location>
        <begin position="68"/>
        <end position="81"/>
    </location>
</feature>
<sequence length="126" mass="14064">MYDLTSLSKFRVDLEAQRLGGVVSAYVTLFPMPATYFCSFATQKNNTKGASEPPAKIHHFPAAPNGGHYQQQHQPQQHQHQAAVAPRRRANSHRLTDAQVFDRLRAIVSPGDPLQKYQLVEKIGQG</sequence>
<dbReference type="Gene3D" id="3.30.200.20">
    <property type="entry name" value="Phosphorylase Kinase, domain 1"/>
    <property type="match status" value="1"/>
</dbReference>
<feature type="region of interest" description="Disordered" evidence="1">
    <location>
        <begin position="45"/>
        <end position="96"/>
    </location>
</feature>
<reference evidence="2 3" key="1">
    <citation type="submission" date="2018-11" db="EMBL/GenBank/DDBJ databases">
        <authorList>
            <consortium name="Pathogen Informatics"/>
        </authorList>
    </citation>
    <scope>NUCLEOTIDE SEQUENCE [LARGE SCALE GENOMIC DNA]</scope>
</reference>
<evidence type="ECO:0000256" key="1">
    <source>
        <dbReference type="SAM" id="MobiDB-lite"/>
    </source>
</evidence>
<protein>
    <submittedName>
        <fullName evidence="2">Uncharacterized protein</fullName>
    </submittedName>
</protein>